<dbReference type="PANTHER" id="PTHR43415:SF3">
    <property type="entry name" value="GNAT-FAMILY ACETYLTRANSFERASE"/>
    <property type="match status" value="1"/>
</dbReference>
<protein>
    <submittedName>
        <fullName evidence="2">Protein N-acetyltransferase, RimJ/RimL family</fullName>
    </submittedName>
</protein>
<dbReference type="EMBL" id="CAADFH010000178">
    <property type="protein sequence ID" value="VFK02125.1"/>
    <property type="molecule type" value="Genomic_DNA"/>
</dbReference>
<dbReference type="PANTHER" id="PTHR43415">
    <property type="entry name" value="SPERMIDINE N(1)-ACETYLTRANSFERASE"/>
    <property type="match status" value="1"/>
</dbReference>
<organism evidence="2">
    <name type="scientific">Candidatus Kentrum sp. LFY</name>
    <dbReference type="NCBI Taxonomy" id="2126342"/>
    <lineage>
        <taxon>Bacteria</taxon>
        <taxon>Pseudomonadati</taxon>
        <taxon>Pseudomonadota</taxon>
        <taxon>Gammaproteobacteria</taxon>
        <taxon>Candidatus Kentrum</taxon>
    </lineage>
</organism>
<name>A0A450VBG8_9GAMM</name>
<reference evidence="2" key="1">
    <citation type="submission" date="2019-02" db="EMBL/GenBank/DDBJ databases">
        <authorList>
            <person name="Gruber-Vodicka R. H."/>
            <person name="Seah K. B. B."/>
        </authorList>
    </citation>
    <scope>NUCLEOTIDE SEQUENCE</scope>
    <source>
        <strain evidence="2">BECK_M6</strain>
    </source>
</reference>
<dbReference type="Pfam" id="PF00583">
    <property type="entry name" value="Acetyltransf_1"/>
    <property type="match status" value="1"/>
</dbReference>
<accession>A0A450VBG8</accession>
<dbReference type="CDD" id="cd04301">
    <property type="entry name" value="NAT_SF"/>
    <property type="match status" value="1"/>
</dbReference>
<dbReference type="InterPro" id="IPR016181">
    <property type="entry name" value="Acyl_CoA_acyltransferase"/>
</dbReference>
<sequence>MSKPAPKTITVESSKEVTIRCGVVTDAEPLIKYVKEVLIGSKWALTRRHEYDVTLEQQIKWIEKHHEGLGKLLLLAEAEREIIGMLDFSNYHREIHQHVGGFGLSVRADWRQSGIGKALLQTLLDWARANPVIEKVALVVCSTNKPALQLYRQVGFVEEGRRPREYRLGKDRYVDDMLMYLFTN</sequence>
<keyword evidence="2" id="KW-0808">Transferase</keyword>
<dbReference type="AlphaFoldDB" id="A0A450VBG8"/>
<evidence type="ECO:0000313" key="2">
    <source>
        <dbReference type="EMBL" id="VFK02125.1"/>
    </source>
</evidence>
<dbReference type="GO" id="GO:0016747">
    <property type="term" value="F:acyltransferase activity, transferring groups other than amino-acyl groups"/>
    <property type="evidence" value="ECO:0007669"/>
    <property type="project" value="InterPro"/>
</dbReference>
<proteinExistence type="predicted"/>
<evidence type="ECO:0000259" key="1">
    <source>
        <dbReference type="PROSITE" id="PS51186"/>
    </source>
</evidence>
<dbReference type="SUPFAM" id="SSF55729">
    <property type="entry name" value="Acyl-CoA N-acyltransferases (Nat)"/>
    <property type="match status" value="1"/>
</dbReference>
<gene>
    <name evidence="2" type="ORF">BECKLFY1418A_GA0070994_11783</name>
</gene>
<feature type="domain" description="N-acetyltransferase" evidence="1">
    <location>
        <begin position="17"/>
        <end position="184"/>
    </location>
</feature>
<dbReference type="PROSITE" id="PS51186">
    <property type="entry name" value="GNAT"/>
    <property type="match status" value="1"/>
</dbReference>
<dbReference type="Gene3D" id="3.40.630.30">
    <property type="match status" value="1"/>
</dbReference>
<dbReference type="InterPro" id="IPR000182">
    <property type="entry name" value="GNAT_dom"/>
</dbReference>